<feature type="compositionally biased region" description="Basic and acidic residues" evidence="11">
    <location>
        <begin position="1416"/>
        <end position="1426"/>
    </location>
</feature>
<protein>
    <submittedName>
        <fullName evidence="13">AT-rich interaction domain 1A</fullName>
    </submittedName>
</protein>
<feature type="compositionally biased region" description="Polar residues" evidence="11">
    <location>
        <begin position="813"/>
        <end position="833"/>
    </location>
</feature>
<feature type="compositionally biased region" description="Polar residues" evidence="11">
    <location>
        <begin position="844"/>
        <end position="861"/>
    </location>
</feature>
<dbReference type="GO" id="GO:0071565">
    <property type="term" value="C:nBAF complex"/>
    <property type="evidence" value="ECO:0007669"/>
    <property type="project" value="TreeGrafter"/>
</dbReference>
<keyword evidence="9" id="KW-0804">Transcription</keyword>
<keyword evidence="2" id="KW-0488">Methylation</keyword>
<dbReference type="Proteomes" id="UP000694428">
    <property type="component" value="Unplaced"/>
</dbReference>
<dbReference type="PROSITE" id="PS51011">
    <property type="entry name" value="ARID"/>
    <property type="match status" value="1"/>
</dbReference>
<feature type="compositionally biased region" description="Polar residues" evidence="11">
    <location>
        <begin position="1066"/>
        <end position="1086"/>
    </location>
</feature>
<evidence type="ECO:0000256" key="4">
    <source>
        <dbReference type="ARBA" id="ARBA00022853"/>
    </source>
</evidence>
<dbReference type="Pfam" id="PF12031">
    <property type="entry name" value="BAF250_C"/>
    <property type="match status" value="1"/>
</dbReference>
<dbReference type="PANTHER" id="PTHR12656">
    <property type="entry name" value="BRG-1 ASSOCIATED FACTOR 250 BAF250"/>
    <property type="match status" value="1"/>
</dbReference>
<feature type="region of interest" description="Disordered" evidence="11">
    <location>
        <begin position="1038"/>
        <end position="1128"/>
    </location>
</feature>
<evidence type="ECO:0000256" key="10">
    <source>
        <dbReference type="ARBA" id="ARBA00023242"/>
    </source>
</evidence>
<dbReference type="GO" id="GO:0006338">
    <property type="term" value="P:chromatin remodeling"/>
    <property type="evidence" value="ECO:0007669"/>
    <property type="project" value="InterPro"/>
</dbReference>
<feature type="region of interest" description="Disordered" evidence="11">
    <location>
        <begin position="33"/>
        <end position="393"/>
    </location>
</feature>
<feature type="region of interest" description="Disordered" evidence="11">
    <location>
        <begin position="1403"/>
        <end position="1431"/>
    </location>
</feature>
<evidence type="ECO:0000313" key="14">
    <source>
        <dbReference type="Proteomes" id="UP000694428"/>
    </source>
</evidence>
<dbReference type="Pfam" id="PF01388">
    <property type="entry name" value="ARID"/>
    <property type="match status" value="1"/>
</dbReference>
<evidence type="ECO:0000256" key="3">
    <source>
        <dbReference type="ARBA" id="ARBA00022553"/>
    </source>
</evidence>
<dbReference type="GO" id="GO:0003677">
    <property type="term" value="F:DNA binding"/>
    <property type="evidence" value="ECO:0007669"/>
    <property type="project" value="UniProtKB-KW"/>
</dbReference>
<feature type="compositionally biased region" description="Pro residues" evidence="11">
    <location>
        <begin position="1056"/>
        <end position="1065"/>
    </location>
</feature>
<dbReference type="PANTHER" id="PTHR12656:SF12">
    <property type="entry name" value="AT-RICH INTERACTIVE DOMAIN-CONTAINING PROTEIN 1A"/>
    <property type="match status" value="1"/>
</dbReference>
<accession>A0A8C9G5P5</accession>
<dbReference type="SUPFAM" id="SSF48371">
    <property type="entry name" value="ARM repeat"/>
    <property type="match status" value="1"/>
</dbReference>
<dbReference type="GO" id="GO:0031491">
    <property type="term" value="F:nucleosome binding"/>
    <property type="evidence" value="ECO:0007669"/>
    <property type="project" value="TreeGrafter"/>
</dbReference>
<feature type="compositionally biased region" description="Pro residues" evidence="11">
    <location>
        <begin position="672"/>
        <end position="687"/>
    </location>
</feature>
<feature type="compositionally biased region" description="Polar residues" evidence="11">
    <location>
        <begin position="704"/>
        <end position="728"/>
    </location>
</feature>
<feature type="region of interest" description="Disordered" evidence="11">
    <location>
        <begin position="624"/>
        <end position="1025"/>
    </location>
</feature>
<sequence>VAALCFGAYIVNNSCMQLGIYHVSQFALQPSSPMDQMGKMRPQPYGGNNPYTQQQGPQAGPQQGHSYPGQPYGPQTPQRYPMGMQSRTQSTMGSISYAQQIPPYGQQGPSTYGQQSQTPYYNQQSPHPQQQQPPYSQQTPSQTPHSQPSYQQQQQPQSQAAQLQTSQPAYSQQQSQPPHQQSPTPYPQQQSTAQQHQQNQPPYSQQQSQSPYQQQQQQTQQTASSALSQQSSSYPQSQPQQQQSAYSQQRFPPPQELSQESFGSQTSSAPSMASSKGQEDMNLNLQSRPSSLPDLSGSIDDLPMGTEGALSPGVSTSGISSSQGEQSNPAQSPFSPHTSPHLPGIRGPSPSPVGSPASVAQSRSGPLSPAAVPGNQMPPRPPSGQSDSIMHPSMNQSSIAQDRGYLQRNPQMPQYSSPQPGSALSPRQSSGGQMHAGMGPYQQNSMGSYGPQAGQYGPQGEARAASRRGAERSEWERPLSVATSCLCRMCFELSPLNLFGGGMTFAKSSSSTTTNEKITKLYELGGEPERKIWVDRYLAFTEEKAMGMTNLPAVGRKPLDLYRLYISVKEIGGLTQVNKNKKWRELATNLNVGTSSSAASSLKKQYIQCLYAFECKIERGEDPPPDIFAAADSKKSQTKIQPPSPAGSGSMQGPQTPQSTSSSMAEGGDLKPPTPASTPHSQMPPLPGIRSNSVGLQDAFTDGSDPTFQKRNSMTPNPGYQPSMNTSDMMGRMSYEPNKDPYSMRKAPGSDPFMSSGQGPNSGMGDPYSRAAGPGMGNMAMGQRPHYPYGGPYDRVRTEPGMGPEGNLAAGTPQPNIMPSTSESGMYSPSRYPQQQQQQRHDSYGNQFSTQGTSSGSPFPSQQTTMYQQQQQNYKRPMDGSYGPPAKRHEGEMYNVPYSAGQGQTQQQLPPAQTQQPSQQQAAQPSPQQDLYNQYGSTYPAADRRSAGGPQNQFPFQFGRDRVSAPPGSNAQQNMPPQMMGGPIQSAPEGPQQGAMWQGRNEIGYSYPNRQSAGSAPQGPAYHGVTRTDDILHSEQRVNHEGPWPSHGNRQSPYGPSAPVPPMTRPPQSNYQTPPSMQNHIPQVSSPAPLPRPLENRTSPSKSPFLHSGMKMQKAGPPVPASHITPAAVQPPMIRRDITFPPGSVEATQPVLKQRRRLTAKDIGKRKLLLFCLCPSRGWVLPSPFGTVLPNGRALPALQQLPGLLELLVEYFRRCLIEIFGILKEYEVGDPGQRTLLDPQRFCRSSASSHEEGEEDEELRSLNYEEEEDDEEEEEAAFSSKDKAPLECSEEKLVSKFDKLPIKIVQKNDPFVVDYSDKLGRVQEFESGLLHWRIGGGDTTEHIQTHFESKMELPMIHKRASCNSVFRKRAAAESNPSTREGESLPSDNSSEKRITATMDDMLSAHPSSLSGEEEEAKASETEKESKFPFSISPAQSHRNIKILEDEPHSKDETPLCTIQDWQDSLAKRCICVSNIIRSLSFVPGNDFEMSKHPGLLLILGKLILLHHKHPERKQAPLTYEKEEEQDQGVSCNKVEWWWDCLEVLRENTLVTLANISGQLDLSPYPESICLPILDGLLHWAVCPSAEAQDPFPTLGPNAVLSPQRLVLETLSKLSIQDNNVDLILATPPFSRLEKLYSTLVRFLSDRKNPVCREMAVVLLANLAQGDSLAARAIAVQKGSIGNLLGFLEDSLAATQFQQSQAGLMHMQNAPFESTSVDMMRRAARALLALAKVDENHSEFTLYESRLLDISVSPLMNSLVSQVICDVLFLIGQS</sequence>
<keyword evidence="5" id="KW-0524">Neurogenesis</keyword>
<feature type="compositionally biased region" description="Low complexity" evidence="11">
    <location>
        <begin position="447"/>
        <end position="463"/>
    </location>
</feature>
<comment type="subcellular location">
    <subcellularLocation>
        <location evidence="1">Nucleus</location>
    </subcellularLocation>
</comment>
<keyword evidence="10" id="KW-0539">Nucleus</keyword>
<dbReference type="InterPro" id="IPR021906">
    <property type="entry name" value="BAF250/Osa"/>
</dbReference>
<feature type="region of interest" description="Disordered" evidence="11">
    <location>
        <begin position="408"/>
        <end position="474"/>
    </location>
</feature>
<dbReference type="GO" id="GO:0035060">
    <property type="term" value="C:brahma complex"/>
    <property type="evidence" value="ECO:0007669"/>
    <property type="project" value="InterPro"/>
</dbReference>
<reference evidence="13" key="1">
    <citation type="submission" date="2025-08" db="UniProtKB">
        <authorList>
            <consortium name="Ensembl"/>
        </authorList>
    </citation>
    <scope>IDENTIFICATION</scope>
</reference>
<dbReference type="GO" id="GO:0007399">
    <property type="term" value="P:nervous system development"/>
    <property type="evidence" value="ECO:0007669"/>
    <property type="project" value="UniProtKB-KW"/>
</dbReference>
<dbReference type="InterPro" id="IPR016024">
    <property type="entry name" value="ARM-type_fold"/>
</dbReference>
<dbReference type="GO" id="GO:0016514">
    <property type="term" value="C:SWI/SNF complex"/>
    <property type="evidence" value="ECO:0007669"/>
    <property type="project" value="InterPro"/>
</dbReference>
<feature type="compositionally biased region" description="Low complexity" evidence="11">
    <location>
        <begin position="771"/>
        <end position="782"/>
    </location>
</feature>
<organism evidence="13 14">
    <name type="scientific">Pavo cristatus</name>
    <name type="common">Indian peafowl</name>
    <name type="synonym">Blue peafowl</name>
    <dbReference type="NCBI Taxonomy" id="9049"/>
    <lineage>
        <taxon>Eukaryota</taxon>
        <taxon>Metazoa</taxon>
        <taxon>Chordata</taxon>
        <taxon>Craniata</taxon>
        <taxon>Vertebrata</taxon>
        <taxon>Euteleostomi</taxon>
        <taxon>Archelosauria</taxon>
        <taxon>Archosauria</taxon>
        <taxon>Dinosauria</taxon>
        <taxon>Saurischia</taxon>
        <taxon>Theropoda</taxon>
        <taxon>Coelurosauria</taxon>
        <taxon>Aves</taxon>
        <taxon>Neognathae</taxon>
        <taxon>Galloanserae</taxon>
        <taxon>Galliformes</taxon>
        <taxon>Phasianidae</taxon>
        <taxon>Phasianinae</taxon>
        <taxon>Pavo</taxon>
    </lineage>
</organism>
<dbReference type="Gene3D" id="1.10.150.60">
    <property type="entry name" value="ARID DNA-binding domain"/>
    <property type="match status" value="1"/>
</dbReference>
<dbReference type="InterPro" id="IPR033388">
    <property type="entry name" value="BAF250_C"/>
</dbReference>
<feature type="compositionally biased region" description="Low complexity" evidence="11">
    <location>
        <begin position="311"/>
        <end position="327"/>
    </location>
</feature>
<dbReference type="GO" id="GO:0005654">
    <property type="term" value="C:nucleoplasm"/>
    <property type="evidence" value="ECO:0007669"/>
    <property type="project" value="TreeGrafter"/>
</dbReference>
<dbReference type="FunFam" id="1.10.150.60:FF:000002">
    <property type="entry name" value="AT-rich interactive domain-containing protein 1B"/>
    <property type="match status" value="1"/>
</dbReference>
<dbReference type="Ensembl" id="ENSPSTT00000026495.1">
    <property type="protein sequence ID" value="ENSPSTP00000025178.1"/>
    <property type="gene ID" value="ENSPSTG00000018452.1"/>
</dbReference>
<evidence type="ECO:0000259" key="12">
    <source>
        <dbReference type="PROSITE" id="PS51011"/>
    </source>
</evidence>
<keyword evidence="14" id="KW-1185">Reference proteome</keyword>
<feature type="compositionally biased region" description="Low complexity" evidence="11">
    <location>
        <begin position="264"/>
        <end position="275"/>
    </location>
</feature>
<feature type="compositionally biased region" description="Low complexity" evidence="11">
    <location>
        <begin position="123"/>
        <end position="249"/>
    </location>
</feature>
<feature type="compositionally biased region" description="Low complexity" evidence="11">
    <location>
        <begin position="651"/>
        <end position="664"/>
    </location>
</feature>
<evidence type="ECO:0000256" key="7">
    <source>
        <dbReference type="ARBA" id="ARBA00023015"/>
    </source>
</evidence>
<feature type="compositionally biased region" description="Polar residues" evidence="11">
    <location>
        <begin position="281"/>
        <end position="290"/>
    </location>
</feature>
<dbReference type="GO" id="GO:0006357">
    <property type="term" value="P:regulation of transcription by RNA polymerase II"/>
    <property type="evidence" value="ECO:0007669"/>
    <property type="project" value="TreeGrafter"/>
</dbReference>
<evidence type="ECO:0000313" key="13">
    <source>
        <dbReference type="Ensembl" id="ENSPSTP00000025178.1"/>
    </source>
</evidence>
<evidence type="ECO:0000256" key="8">
    <source>
        <dbReference type="ARBA" id="ARBA00023125"/>
    </source>
</evidence>
<feature type="compositionally biased region" description="Low complexity" evidence="11">
    <location>
        <begin position="862"/>
        <end position="872"/>
    </location>
</feature>
<evidence type="ECO:0000256" key="5">
    <source>
        <dbReference type="ARBA" id="ARBA00022902"/>
    </source>
</evidence>
<evidence type="ECO:0000256" key="11">
    <source>
        <dbReference type="SAM" id="MobiDB-lite"/>
    </source>
</evidence>
<feature type="compositionally biased region" description="Low complexity" evidence="11">
    <location>
        <begin position="900"/>
        <end position="929"/>
    </location>
</feature>
<feature type="compositionally biased region" description="Polar residues" evidence="11">
    <location>
        <begin position="408"/>
        <end position="432"/>
    </location>
</feature>
<feature type="compositionally biased region" description="Polar residues" evidence="11">
    <location>
        <begin position="967"/>
        <end position="976"/>
    </location>
</feature>
<name>A0A8C9G5P5_PAVCR</name>
<keyword evidence="3" id="KW-0597">Phosphoprotein</keyword>
<evidence type="ECO:0000256" key="9">
    <source>
        <dbReference type="ARBA" id="ARBA00023163"/>
    </source>
</evidence>
<dbReference type="SMART" id="SM00501">
    <property type="entry name" value="BRIGHT"/>
    <property type="match status" value="1"/>
</dbReference>
<feature type="region of interest" description="Disordered" evidence="11">
    <location>
        <begin position="1367"/>
        <end position="1390"/>
    </location>
</feature>
<feature type="compositionally biased region" description="Polar residues" evidence="11">
    <location>
        <begin position="328"/>
        <end position="338"/>
    </location>
</feature>
<reference evidence="13" key="2">
    <citation type="submission" date="2025-09" db="UniProtKB">
        <authorList>
            <consortium name="Ensembl"/>
        </authorList>
    </citation>
    <scope>IDENTIFICATION</scope>
</reference>
<keyword evidence="4" id="KW-0156">Chromatin regulator</keyword>
<feature type="compositionally biased region" description="Polar residues" evidence="11">
    <location>
        <begin position="85"/>
        <end position="99"/>
    </location>
</feature>
<dbReference type="InterPro" id="IPR011989">
    <property type="entry name" value="ARM-like"/>
</dbReference>
<keyword evidence="8" id="KW-0238">DNA-binding</keyword>
<feature type="compositionally biased region" description="Acidic residues" evidence="11">
    <location>
        <begin position="1252"/>
        <end position="1276"/>
    </location>
</feature>
<feature type="compositionally biased region" description="Polar residues" evidence="11">
    <location>
        <begin position="383"/>
        <end position="393"/>
    </location>
</feature>
<dbReference type="CDD" id="cd16876">
    <property type="entry name" value="ARID_ARID1A"/>
    <property type="match status" value="1"/>
</dbReference>
<dbReference type="InterPro" id="IPR001606">
    <property type="entry name" value="ARID_dom"/>
</dbReference>
<dbReference type="InterPro" id="IPR030094">
    <property type="entry name" value="ARID1A_ARID_BRIGHT_DNA-bd"/>
</dbReference>
<feature type="domain" description="ARID" evidence="12">
    <location>
        <begin position="527"/>
        <end position="618"/>
    </location>
</feature>
<keyword evidence="6" id="KW-0007">Acetylation</keyword>
<dbReference type="SMART" id="SM01014">
    <property type="entry name" value="ARID"/>
    <property type="match status" value="1"/>
</dbReference>
<dbReference type="InterPro" id="IPR036431">
    <property type="entry name" value="ARID_dom_sf"/>
</dbReference>
<feature type="compositionally biased region" description="Polar residues" evidence="11">
    <location>
        <begin position="107"/>
        <end position="122"/>
    </location>
</feature>
<evidence type="ECO:0000256" key="1">
    <source>
        <dbReference type="ARBA" id="ARBA00004123"/>
    </source>
</evidence>
<keyword evidence="7" id="KW-0805">Transcription regulation</keyword>
<evidence type="ECO:0000256" key="6">
    <source>
        <dbReference type="ARBA" id="ARBA00022990"/>
    </source>
</evidence>
<dbReference type="SUPFAM" id="SSF46774">
    <property type="entry name" value="ARID-like"/>
    <property type="match status" value="1"/>
</dbReference>
<dbReference type="GO" id="GO:0045893">
    <property type="term" value="P:positive regulation of DNA-templated transcription"/>
    <property type="evidence" value="ECO:0007669"/>
    <property type="project" value="TreeGrafter"/>
</dbReference>
<feature type="compositionally biased region" description="Low complexity" evidence="11">
    <location>
        <begin position="53"/>
        <end position="81"/>
    </location>
</feature>
<proteinExistence type="predicted"/>
<feature type="region of interest" description="Disordered" evidence="11">
    <location>
        <begin position="1245"/>
        <end position="1284"/>
    </location>
</feature>
<dbReference type="Gene3D" id="1.25.10.10">
    <property type="entry name" value="Leucine-rich Repeat Variant"/>
    <property type="match status" value="1"/>
</dbReference>
<evidence type="ECO:0000256" key="2">
    <source>
        <dbReference type="ARBA" id="ARBA00022481"/>
    </source>
</evidence>